<dbReference type="Proteomes" id="UP001319200">
    <property type="component" value="Unassembled WGS sequence"/>
</dbReference>
<proteinExistence type="predicted"/>
<comment type="caution">
    <text evidence="1">The sequence shown here is derived from an EMBL/GenBank/DDBJ whole genome shotgun (WGS) entry which is preliminary data.</text>
</comment>
<accession>A0AAP2GNQ7</accession>
<dbReference type="RefSeq" id="WP_254162891.1">
    <property type="nucleotide sequence ID" value="NZ_JAHESF010000007.1"/>
</dbReference>
<evidence type="ECO:0000313" key="2">
    <source>
        <dbReference type="Proteomes" id="UP001319200"/>
    </source>
</evidence>
<sequence>MNINCKTCCDIFLEMLNEAGHKGFSILLTEYQAEHKYYFVLQSRNRDVGDITGNTSVIQKAIKYCPWCGTELAKVIDLNGEEISKLFEINKHLVV</sequence>
<protein>
    <submittedName>
        <fullName evidence="1">Uncharacterized protein</fullName>
    </submittedName>
</protein>
<dbReference type="EMBL" id="JAHESF010000007">
    <property type="protein sequence ID" value="MBT1697135.1"/>
    <property type="molecule type" value="Genomic_DNA"/>
</dbReference>
<organism evidence="1 2">
    <name type="scientific">Chryseosolibacter histidini</name>
    <dbReference type="NCBI Taxonomy" id="2782349"/>
    <lineage>
        <taxon>Bacteria</taxon>
        <taxon>Pseudomonadati</taxon>
        <taxon>Bacteroidota</taxon>
        <taxon>Cytophagia</taxon>
        <taxon>Cytophagales</taxon>
        <taxon>Chryseotaleaceae</taxon>
        <taxon>Chryseosolibacter</taxon>
    </lineage>
</organism>
<keyword evidence="2" id="KW-1185">Reference proteome</keyword>
<gene>
    <name evidence="1" type="ORF">KK083_09630</name>
</gene>
<dbReference type="AlphaFoldDB" id="A0AAP2GNQ7"/>
<reference evidence="1 2" key="1">
    <citation type="submission" date="2021-05" db="EMBL/GenBank/DDBJ databases">
        <title>A Polyphasic approach of four new species of the genus Ohtaekwangia: Ohtaekwangia histidinii sp. nov., Ohtaekwangia cretensis sp. nov., Ohtaekwangia indiensis sp. nov., Ohtaekwangia reichenbachii sp. nov. from diverse environment.</title>
        <authorList>
            <person name="Octaviana S."/>
        </authorList>
    </citation>
    <scope>NUCLEOTIDE SEQUENCE [LARGE SCALE GENOMIC DNA]</scope>
    <source>
        <strain evidence="1 2">PWU4</strain>
    </source>
</reference>
<evidence type="ECO:0000313" key="1">
    <source>
        <dbReference type="EMBL" id="MBT1697135.1"/>
    </source>
</evidence>
<name>A0AAP2GNQ7_9BACT</name>